<name>A0A9D6Z0T9_9BACT</name>
<comment type="cofactor">
    <cofactor evidence="8">
        <name>Mn(2+)</name>
        <dbReference type="ChEBI" id="CHEBI:29035"/>
    </cofactor>
    <cofactor evidence="8">
        <name>Fe(2+)</name>
        <dbReference type="ChEBI" id="CHEBI:29033"/>
    </cofactor>
    <text evidence="8">Binds 1 Mn(2+) or Fe(2+) ion per subunit.</text>
</comment>
<organism evidence="9 10">
    <name type="scientific">Desulfomonile tiedjei</name>
    <dbReference type="NCBI Taxonomy" id="2358"/>
    <lineage>
        <taxon>Bacteria</taxon>
        <taxon>Pseudomonadati</taxon>
        <taxon>Thermodesulfobacteriota</taxon>
        <taxon>Desulfomonilia</taxon>
        <taxon>Desulfomonilales</taxon>
        <taxon>Desulfomonilaceae</taxon>
        <taxon>Desulfomonile</taxon>
    </lineage>
</organism>
<feature type="binding site" evidence="7">
    <location>
        <position position="107"/>
    </location>
    <ligand>
        <name>Zn(2+)</name>
        <dbReference type="ChEBI" id="CHEBI:29105"/>
    </ligand>
</feature>
<keyword evidence="3 7" id="KW-0862">Zinc</keyword>
<dbReference type="Gene3D" id="3.30.1490.190">
    <property type="match status" value="1"/>
</dbReference>
<feature type="binding site" evidence="7">
    <location>
        <position position="144"/>
    </location>
    <ligand>
        <name>Zn(2+)</name>
        <dbReference type="ChEBI" id="CHEBI:29105"/>
    </ligand>
</feature>
<dbReference type="PANTHER" id="PTHR33202:SF8">
    <property type="entry name" value="PEROXIDE-RESPONSIVE REPRESSOR PERR"/>
    <property type="match status" value="1"/>
</dbReference>
<proteinExistence type="inferred from homology"/>
<evidence type="ECO:0000313" key="9">
    <source>
        <dbReference type="EMBL" id="MBI5250288.1"/>
    </source>
</evidence>
<evidence type="ECO:0000256" key="1">
    <source>
        <dbReference type="ARBA" id="ARBA00007957"/>
    </source>
</evidence>
<comment type="similarity">
    <text evidence="1">Belongs to the Fur family.</text>
</comment>
<evidence type="ECO:0000256" key="6">
    <source>
        <dbReference type="ARBA" id="ARBA00023163"/>
    </source>
</evidence>
<evidence type="ECO:0000256" key="8">
    <source>
        <dbReference type="PIRSR" id="PIRSR602481-2"/>
    </source>
</evidence>
<gene>
    <name evidence="9" type="ORF">HY912_12405</name>
</gene>
<dbReference type="Proteomes" id="UP000807825">
    <property type="component" value="Unassembled WGS sequence"/>
</dbReference>
<dbReference type="GO" id="GO:0003700">
    <property type="term" value="F:DNA-binding transcription factor activity"/>
    <property type="evidence" value="ECO:0007669"/>
    <property type="project" value="InterPro"/>
</dbReference>
<keyword evidence="5" id="KW-0238">DNA-binding</keyword>
<sequence length="151" mass="17519">MPKDDCNTSGDRLYQMLATLKSHDFRITPQRLAVLKILAASEDHPSVEQIYEKVRVEFPTTSLATIYKIVALLKELNELLELGFPDESNRYDGKKPFPHPHVICTKCKKIMDPELTSFDELKEEIARKTGFRIIHHRLDFFGLCRECQKVE</sequence>
<dbReference type="PANTHER" id="PTHR33202">
    <property type="entry name" value="ZINC UPTAKE REGULATION PROTEIN"/>
    <property type="match status" value="1"/>
</dbReference>
<keyword evidence="7" id="KW-0479">Metal-binding</keyword>
<dbReference type="Pfam" id="PF01475">
    <property type="entry name" value="FUR"/>
    <property type="match status" value="1"/>
</dbReference>
<feature type="binding site" evidence="8">
    <location>
        <position position="136"/>
    </location>
    <ligand>
        <name>Fe cation</name>
        <dbReference type="ChEBI" id="CHEBI:24875"/>
    </ligand>
</feature>
<dbReference type="InterPro" id="IPR043135">
    <property type="entry name" value="Fur_C"/>
</dbReference>
<dbReference type="GO" id="GO:0045892">
    <property type="term" value="P:negative regulation of DNA-templated transcription"/>
    <property type="evidence" value="ECO:0007669"/>
    <property type="project" value="TreeGrafter"/>
</dbReference>
<dbReference type="InterPro" id="IPR036388">
    <property type="entry name" value="WH-like_DNA-bd_sf"/>
</dbReference>
<dbReference type="AlphaFoldDB" id="A0A9D6Z0T9"/>
<comment type="cofactor">
    <cofactor evidence="7">
        <name>Zn(2+)</name>
        <dbReference type="ChEBI" id="CHEBI:29105"/>
    </cofactor>
    <text evidence="7">Binds 1 zinc ion per subunit.</text>
</comment>
<dbReference type="SUPFAM" id="SSF46785">
    <property type="entry name" value="Winged helix' DNA-binding domain"/>
    <property type="match status" value="1"/>
</dbReference>
<feature type="binding site" evidence="7">
    <location>
        <position position="147"/>
    </location>
    <ligand>
        <name>Zn(2+)</name>
        <dbReference type="ChEBI" id="CHEBI:29105"/>
    </ligand>
</feature>
<evidence type="ECO:0000313" key="10">
    <source>
        <dbReference type="Proteomes" id="UP000807825"/>
    </source>
</evidence>
<keyword evidence="6" id="KW-0804">Transcription</keyword>
<accession>A0A9D6Z0T9</accession>
<feature type="binding site" evidence="7">
    <location>
        <position position="104"/>
    </location>
    <ligand>
        <name>Zn(2+)</name>
        <dbReference type="ChEBI" id="CHEBI:29105"/>
    </ligand>
</feature>
<dbReference type="GO" id="GO:1900376">
    <property type="term" value="P:regulation of secondary metabolite biosynthetic process"/>
    <property type="evidence" value="ECO:0007669"/>
    <property type="project" value="TreeGrafter"/>
</dbReference>
<dbReference type="GO" id="GO:0000976">
    <property type="term" value="F:transcription cis-regulatory region binding"/>
    <property type="evidence" value="ECO:0007669"/>
    <property type="project" value="TreeGrafter"/>
</dbReference>
<evidence type="ECO:0000256" key="4">
    <source>
        <dbReference type="ARBA" id="ARBA00023015"/>
    </source>
</evidence>
<dbReference type="InterPro" id="IPR036390">
    <property type="entry name" value="WH_DNA-bd_sf"/>
</dbReference>
<reference evidence="9" key="1">
    <citation type="submission" date="2020-07" db="EMBL/GenBank/DDBJ databases">
        <title>Huge and variable diversity of episymbiotic CPR bacteria and DPANN archaea in groundwater ecosystems.</title>
        <authorList>
            <person name="He C.Y."/>
            <person name="Keren R."/>
            <person name="Whittaker M."/>
            <person name="Farag I.F."/>
            <person name="Doudna J."/>
            <person name="Cate J.H.D."/>
            <person name="Banfield J.F."/>
        </authorList>
    </citation>
    <scope>NUCLEOTIDE SEQUENCE</scope>
    <source>
        <strain evidence="9">NC_groundwater_1664_Pr3_B-0.1um_52_9</strain>
    </source>
</reference>
<dbReference type="CDD" id="cd07153">
    <property type="entry name" value="Fur_like"/>
    <property type="match status" value="1"/>
</dbReference>
<evidence type="ECO:0000256" key="2">
    <source>
        <dbReference type="ARBA" id="ARBA00022491"/>
    </source>
</evidence>
<keyword evidence="8" id="KW-0408">Iron</keyword>
<comment type="caution">
    <text evidence="9">The sequence shown here is derived from an EMBL/GenBank/DDBJ whole genome shotgun (WGS) entry which is preliminary data.</text>
</comment>
<evidence type="ECO:0000256" key="5">
    <source>
        <dbReference type="ARBA" id="ARBA00023125"/>
    </source>
</evidence>
<evidence type="ECO:0000256" key="7">
    <source>
        <dbReference type="PIRSR" id="PIRSR602481-1"/>
    </source>
</evidence>
<dbReference type="InterPro" id="IPR002481">
    <property type="entry name" value="FUR"/>
</dbReference>
<dbReference type="Gene3D" id="1.10.10.10">
    <property type="entry name" value="Winged helix-like DNA-binding domain superfamily/Winged helix DNA-binding domain"/>
    <property type="match status" value="1"/>
</dbReference>
<evidence type="ECO:0000256" key="3">
    <source>
        <dbReference type="ARBA" id="ARBA00022833"/>
    </source>
</evidence>
<keyword evidence="4" id="KW-0805">Transcription regulation</keyword>
<dbReference type="GO" id="GO:0008270">
    <property type="term" value="F:zinc ion binding"/>
    <property type="evidence" value="ECO:0007669"/>
    <property type="project" value="TreeGrafter"/>
</dbReference>
<dbReference type="EMBL" id="JACRDE010000327">
    <property type="protein sequence ID" value="MBI5250288.1"/>
    <property type="molecule type" value="Genomic_DNA"/>
</dbReference>
<keyword evidence="2" id="KW-0678">Repressor</keyword>
<protein>
    <submittedName>
        <fullName evidence="9">Transcriptional repressor</fullName>
    </submittedName>
</protein>